<reference evidence="2" key="1">
    <citation type="journal article" date="2020" name="MBio">
        <title>Horizontal gene transfer to a defensive symbiont with a reduced genome amongst a multipartite beetle microbiome.</title>
        <authorList>
            <person name="Waterworth S.C."/>
            <person name="Florez L.V."/>
            <person name="Rees E.R."/>
            <person name="Hertweck C."/>
            <person name="Kaltenpoth M."/>
            <person name="Kwan J.C."/>
        </authorList>
    </citation>
    <scope>NUCLEOTIDE SEQUENCE [LARGE SCALE GENOMIC DNA]</scope>
</reference>
<evidence type="ECO:0000313" key="2">
    <source>
        <dbReference type="Proteomes" id="UP000490535"/>
    </source>
</evidence>
<protein>
    <submittedName>
        <fullName evidence="1">Uncharacterized protein</fullName>
    </submittedName>
</protein>
<sequence length="161" mass="18972">MLKNKHQILKFKVIMMRNFLFYCLVFNFMGCGELTQQPTEIQQAQIDGKNEVSKWFKNYNPVMSSEIITTRYVSYVLTLDKKYNSDINKKIISEWLENGWRTVTDDEGKKFYCDKNGNIMEVVTPYSINNKKINGVLAAQQESEWLVGYQYRIGGNYECRE</sequence>
<dbReference type="AlphaFoldDB" id="A0A833PCZ4"/>
<comment type="caution">
    <text evidence="1">The sequence shown here is derived from an EMBL/GenBank/DDBJ whole genome shotgun (WGS) entry which is preliminary data.</text>
</comment>
<dbReference type="EMBL" id="WNDP01000114">
    <property type="protein sequence ID" value="KAF1020884.1"/>
    <property type="molecule type" value="Genomic_DNA"/>
</dbReference>
<evidence type="ECO:0000313" key="1">
    <source>
        <dbReference type="EMBL" id="KAF1020884.1"/>
    </source>
</evidence>
<gene>
    <name evidence="1" type="ORF">GAK29_03524</name>
</gene>
<accession>A0A833PCZ4</accession>
<organism evidence="1 2">
    <name type="scientific">Acinetobacter bereziniae</name>
    <name type="common">Acinetobacter genomosp. 10</name>
    <dbReference type="NCBI Taxonomy" id="106648"/>
    <lineage>
        <taxon>Bacteria</taxon>
        <taxon>Pseudomonadati</taxon>
        <taxon>Pseudomonadota</taxon>
        <taxon>Gammaproteobacteria</taxon>
        <taxon>Moraxellales</taxon>
        <taxon>Moraxellaceae</taxon>
        <taxon>Acinetobacter</taxon>
    </lineage>
</organism>
<name>A0A833PCZ4_ACIBZ</name>
<proteinExistence type="predicted"/>
<dbReference type="Proteomes" id="UP000490535">
    <property type="component" value="Unassembled WGS sequence"/>
</dbReference>